<gene>
    <name evidence="1" type="ORF">SAMN02746091_02120</name>
</gene>
<reference evidence="2" key="1">
    <citation type="submission" date="2016-11" db="EMBL/GenBank/DDBJ databases">
        <authorList>
            <person name="Varghese N."/>
            <person name="Submissions S."/>
        </authorList>
    </citation>
    <scope>NUCLEOTIDE SEQUENCE [LARGE SCALE GENOMIC DNA]</scope>
    <source>
        <strain evidence="2">DSM 10124</strain>
    </source>
</reference>
<dbReference type="EMBL" id="FQVG01000048">
    <property type="protein sequence ID" value="SHF26288.1"/>
    <property type="molecule type" value="Genomic_DNA"/>
</dbReference>
<organism evidence="1 2">
    <name type="scientific">Caloramator proteoclasticus DSM 10124</name>
    <dbReference type="NCBI Taxonomy" id="1121262"/>
    <lineage>
        <taxon>Bacteria</taxon>
        <taxon>Bacillati</taxon>
        <taxon>Bacillota</taxon>
        <taxon>Clostridia</taxon>
        <taxon>Eubacteriales</taxon>
        <taxon>Clostridiaceae</taxon>
        <taxon>Caloramator</taxon>
    </lineage>
</organism>
<evidence type="ECO:0000313" key="1">
    <source>
        <dbReference type="EMBL" id="SHF26288.1"/>
    </source>
</evidence>
<accession>A0A1M5A7J9</accession>
<evidence type="ECO:0000313" key="2">
    <source>
        <dbReference type="Proteomes" id="UP000184423"/>
    </source>
</evidence>
<sequence>MDKNIELLNYIHQNAQMGIETIKQLLKETKDENMKNVLQKHLNEYQKFYDMADNKLKSKNIEPKELNLLSKAFTDLMINLKTLRDKSPSHMAEMLIQGSTMGIVDMTKKIKEYQGVEKETLDIANGLLQFEQKSVDEYKGFL</sequence>
<name>A0A1M5A7J9_9CLOT</name>
<dbReference type="RefSeq" id="WP_027307709.1">
    <property type="nucleotide sequence ID" value="NZ_FQVG01000048.1"/>
</dbReference>
<protein>
    <recommendedName>
        <fullName evidence="3">DUF2383 domain-containing protein</fullName>
    </recommendedName>
</protein>
<keyword evidence="2" id="KW-1185">Reference proteome</keyword>
<dbReference type="InterPro" id="IPR012347">
    <property type="entry name" value="Ferritin-like"/>
</dbReference>
<proteinExistence type="predicted"/>
<dbReference type="Gene3D" id="1.20.1260.10">
    <property type="match status" value="1"/>
</dbReference>
<dbReference type="Proteomes" id="UP000184423">
    <property type="component" value="Unassembled WGS sequence"/>
</dbReference>
<evidence type="ECO:0008006" key="3">
    <source>
        <dbReference type="Google" id="ProtNLM"/>
    </source>
</evidence>
<dbReference type="AlphaFoldDB" id="A0A1M5A7J9"/>